<feature type="compositionally biased region" description="Low complexity" evidence="1">
    <location>
        <begin position="16"/>
        <end position="26"/>
    </location>
</feature>
<dbReference type="EMBL" id="JABFDY010000012">
    <property type="protein sequence ID" value="KAF7699872.1"/>
    <property type="molecule type" value="Genomic_DNA"/>
</dbReference>
<comment type="caution">
    <text evidence="2">The sequence shown here is derived from an EMBL/GenBank/DDBJ whole genome shotgun (WGS) entry which is preliminary data.</text>
</comment>
<gene>
    <name evidence="2" type="ORF">HF521_002830</name>
</gene>
<accession>A0A8T0B5N6</accession>
<sequence length="248" mass="28704">MSWRKDGEPQPGGSGLSDCSGLSLPLVTETQRNDTLPDFLPPNEIHIEEFEDGDDYSQDHTHRYSFGMENLYRGTKRRRSFEQTTEKALPRKRQCEENKDDVYKVVDLTFSERRSYLLSGSSPTTGFISIEDASSSTEDFWWPMIRTMEQADVENDHEEAPSTRSQCVEKDDDLYEVVELTFLERDSSPFRDFIPIEDASSSTEDCWWAMIRTMEQADVENDHEEAPSTRSQCVEEDNDVYEVVELTF</sequence>
<evidence type="ECO:0000256" key="1">
    <source>
        <dbReference type="SAM" id="MobiDB-lite"/>
    </source>
</evidence>
<name>A0A8T0B5N6_SILME</name>
<evidence type="ECO:0000313" key="2">
    <source>
        <dbReference type="EMBL" id="KAF7699872.1"/>
    </source>
</evidence>
<keyword evidence="3" id="KW-1185">Reference proteome</keyword>
<dbReference type="AlphaFoldDB" id="A0A8T0B5N6"/>
<organism evidence="2 3">
    <name type="scientific">Silurus meridionalis</name>
    <name type="common">Southern catfish</name>
    <name type="synonym">Silurus soldatovi meridionalis</name>
    <dbReference type="NCBI Taxonomy" id="175797"/>
    <lineage>
        <taxon>Eukaryota</taxon>
        <taxon>Metazoa</taxon>
        <taxon>Chordata</taxon>
        <taxon>Craniata</taxon>
        <taxon>Vertebrata</taxon>
        <taxon>Euteleostomi</taxon>
        <taxon>Actinopterygii</taxon>
        <taxon>Neopterygii</taxon>
        <taxon>Teleostei</taxon>
        <taxon>Ostariophysi</taxon>
        <taxon>Siluriformes</taxon>
        <taxon>Siluridae</taxon>
        <taxon>Silurus</taxon>
    </lineage>
</organism>
<protein>
    <submittedName>
        <fullName evidence="2">Uncharacterized protein</fullName>
    </submittedName>
</protein>
<reference evidence="2" key="1">
    <citation type="submission" date="2020-08" db="EMBL/GenBank/DDBJ databases">
        <title>Chromosome-level assembly of Southern catfish (Silurus meridionalis) provides insights into visual adaptation to the nocturnal and benthic lifestyles.</title>
        <authorList>
            <person name="Zhang Y."/>
            <person name="Wang D."/>
            <person name="Peng Z."/>
        </authorList>
    </citation>
    <scope>NUCLEOTIDE SEQUENCE</scope>
    <source>
        <strain evidence="2">SWU-2019-XX</strain>
        <tissue evidence="2">Muscle</tissue>
    </source>
</reference>
<dbReference type="Proteomes" id="UP000606274">
    <property type="component" value="Unassembled WGS sequence"/>
</dbReference>
<proteinExistence type="predicted"/>
<evidence type="ECO:0000313" key="3">
    <source>
        <dbReference type="Proteomes" id="UP000606274"/>
    </source>
</evidence>
<feature type="region of interest" description="Disordered" evidence="1">
    <location>
        <begin position="1"/>
        <end position="39"/>
    </location>
</feature>